<comment type="caution">
    <text evidence="4">The sequence shown here is derived from an EMBL/GenBank/DDBJ whole genome shotgun (WGS) entry which is preliminary data.</text>
</comment>
<feature type="region of interest" description="Disordered" evidence="1">
    <location>
        <begin position="310"/>
        <end position="357"/>
    </location>
</feature>
<dbReference type="OrthoDB" id="8776995at2"/>
<dbReference type="EMBL" id="STFG01000012">
    <property type="protein sequence ID" value="THT99966.1"/>
    <property type="molecule type" value="Genomic_DNA"/>
</dbReference>
<keyword evidence="2" id="KW-1133">Transmembrane helix</keyword>
<keyword evidence="5" id="KW-1185">Reference proteome</keyword>
<dbReference type="NCBIfam" id="TIGR03177">
    <property type="entry name" value="pilus_cpaB"/>
    <property type="match status" value="1"/>
</dbReference>
<dbReference type="InterPro" id="IPR013974">
    <property type="entry name" value="SAF"/>
</dbReference>
<evidence type="ECO:0000313" key="5">
    <source>
        <dbReference type="Proteomes" id="UP000308917"/>
    </source>
</evidence>
<feature type="compositionally biased region" description="Basic and acidic residues" evidence="1">
    <location>
        <begin position="310"/>
        <end position="319"/>
    </location>
</feature>
<evidence type="ECO:0000259" key="3">
    <source>
        <dbReference type="SMART" id="SM00858"/>
    </source>
</evidence>
<accession>A0A4S8EZA6</accession>
<protein>
    <submittedName>
        <fullName evidence="4">Flp pilus assembly protein CpaB</fullName>
    </submittedName>
</protein>
<organism evidence="4 5">
    <name type="scientific">Lampropedia puyangensis</name>
    <dbReference type="NCBI Taxonomy" id="1330072"/>
    <lineage>
        <taxon>Bacteria</taxon>
        <taxon>Pseudomonadati</taxon>
        <taxon>Pseudomonadota</taxon>
        <taxon>Betaproteobacteria</taxon>
        <taxon>Burkholderiales</taxon>
        <taxon>Comamonadaceae</taxon>
        <taxon>Lampropedia</taxon>
    </lineage>
</organism>
<keyword evidence="2" id="KW-0472">Membrane</keyword>
<dbReference type="AlphaFoldDB" id="A0A4S8EZA6"/>
<evidence type="ECO:0000256" key="2">
    <source>
        <dbReference type="SAM" id="Phobius"/>
    </source>
</evidence>
<dbReference type="Pfam" id="PF08666">
    <property type="entry name" value="SAF"/>
    <property type="match status" value="1"/>
</dbReference>
<dbReference type="Pfam" id="PF16976">
    <property type="entry name" value="RcpC"/>
    <property type="match status" value="1"/>
</dbReference>
<evidence type="ECO:0000313" key="4">
    <source>
        <dbReference type="EMBL" id="THT99966.1"/>
    </source>
</evidence>
<sequence>MKLTKIIAGLLVVLAMALALMAWYMLRQPSRPVAPVPMVSQSTSQPAPQAKKEEPQYSVVVLAKDVPAGHKLTRDDLQLAQLPAAVPGSFDALDSVLGHTTALALREKTPLFEQNLISGLALQLEPGQRAVAIGVNENMAAGHRVRPGDYVDVFVTLGADTREQSPVDTQNRLLMARTRVLAYGGATVENPPLTVAQQQKAQQEQQDNASALSSSRRTSNQTNREDQSLRPENAKTAVLAVPLDDVQRLNLAEKYGQLTLALRHPDDQAVPDAALFNALPAVLRPKPGSLPQGQELQGLDRAFAGMRFDDLATGGDEKNRKRAAAQLLPAPGEKAPPRPRLHEVEMHNGAQVQTVRY</sequence>
<feature type="compositionally biased region" description="Low complexity" evidence="1">
    <location>
        <begin position="213"/>
        <end position="222"/>
    </location>
</feature>
<dbReference type="InterPro" id="IPR031571">
    <property type="entry name" value="RcpC_dom"/>
</dbReference>
<dbReference type="SMART" id="SM00858">
    <property type="entry name" value="SAF"/>
    <property type="match status" value="1"/>
</dbReference>
<feature type="compositionally biased region" description="Low complexity" evidence="1">
    <location>
        <begin position="196"/>
        <end position="206"/>
    </location>
</feature>
<feature type="transmembrane region" description="Helical" evidence="2">
    <location>
        <begin position="6"/>
        <end position="26"/>
    </location>
</feature>
<feature type="region of interest" description="Disordered" evidence="1">
    <location>
        <begin position="195"/>
        <end position="233"/>
    </location>
</feature>
<name>A0A4S8EZA6_9BURK</name>
<keyword evidence="2" id="KW-0812">Transmembrane</keyword>
<feature type="compositionally biased region" description="Basic and acidic residues" evidence="1">
    <location>
        <begin position="223"/>
        <end position="233"/>
    </location>
</feature>
<dbReference type="InterPro" id="IPR017592">
    <property type="entry name" value="Pilus_assmbl_Flp-typ_CpaB"/>
</dbReference>
<gene>
    <name evidence="4" type="primary">cpaB</name>
    <name evidence="4" type="ORF">E9531_11620</name>
</gene>
<evidence type="ECO:0000256" key="1">
    <source>
        <dbReference type="SAM" id="MobiDB-lite"/>
    </source>
</evidence>
<dbReference type="CDD" id="cd11614">
    <property type="entry name" value="SAF_CpaB_FlgA_like"/>
    <property type="match status" value="1"/>
</dbReference>
<proteinExistence type="predicted"/>
<dbReference type="Proteomes" id="UP000308917">
    <property type="component" value="Unassembled WGS sequence"/>
</dbReference>
<feature type="domain" description="SAF" evidence="3">
    <location>
        <begin position="57"/>
        <end position="117"/>
    </location>
</feature>
<reference evidence="4 5" key="1">
    <citation type="journal article" date="2015" name="Antonie Van Leeuwenhoek">
        <title>Lampropedia puyangensis sp. nov., isolated from symptomatic bark of Populus ? euramericana canker and emended description of Lampropedia hyalina (Ehrenberg 1832) Lee et al. 2004.</title>
        <authorList>
            <person name="Li Y."/>
            <person name="Wang T."/>
            <person name="Piao C.G."/>
            <person name="Wang L.F."/>
            <person name="Tian G.Z."/>
            <person name="Zhu T.H."/>
            <person name="Guo M.W."/>
        </authorList>
    </citation>
    <scope>NUCLEOTIDE SEQUENCE [LARGE SCALE GENOMIC DNA]</scope>
    <source>
        <strain evidence="4 5">2-bin</strain>
    </source>
</reference>
<dbReference type="RefSeq" id="WP_136573928.1">
    <property type="nucleotide sequence ID" value="NZ_STFG01000012.1"/>
</dbReference>